<evidence type="ECO:0000313" key="2">
    <source>
        <dbReference type="EMBL" id="KDP30503.1"/>
    </source>
</evidence>
<dbReference type="AlphaFoldDB" id="A0A067K628"/>
<protein>
    <submittedName>
        <fullName evidence="2">Uncharacterized protein</fullName>
    </submittedName>
</protein>
<reference evidence="2 3" key="1">
    <citation type="journal article" date="2014" name="PLoS ONE">
        <title>Global Analysis of Gene Expression Profiles in Physic Nut (Jatropha curcas L.) Seedlings Exposed to Salt Stress.</title>
        <authorList>
            <person name="Zhang L."/>
            <person name="Zhang C."/>
            <person name="Wu P."/>
            <person name="Chen Y."/>
            <person name="Li M."/>
            <person name="Jiang H."/>
            <person name="Wu G."/>
        </authorList>
    </citation>
    <scope>NUCLEOTIDE SEQUENCE [LARGE SCALE GENOMIC DNA]</scope>
    <source>
        <strain evidence="3">cv. GZQX0401</strain>
        <tissue evidence="2">Young leaves</tissue>
    </source>
</reference>
<gene>
    <name evidence="2" type="ORF">JCGZ_16182</name>
</gene>
<evidence type="ECO:0000256" key="1">
    <source>
        <dbReference type="SAM" id="MobiDB-lite"/>
    </source>
</evidence>
<organism evidence="2 3">
    <name type="scientific">Jatropha curcas</name>
    <name type="common">Barbados nut</name>
    <dbReference type="NCBI Taxonomy" id="180498"/>
    <lineage>
        <taxon>Eukaryota</taxon>
        <taxon>Viridiplantae</taxon>
        <taxon>Streptophyta</taxon>
        <taxon>Embryophyta</taxon>
        <taxon>Tracheophyta</taxon>
        <taxon>Spermatophyta</taxon>
        <taxon>Magnoliopsida</taxon>
        <taxon>eudicotyledons</taxon>
        <taxon>Gunneridae</taxon>
        <taxon>Pentapetalae</taxon>
        <taxon>rosids</taxon>
        <taxon>fabids</taxon>
        <taxon>Malpighiales</taxon>
        <taxon>Euphorbiaceae</taxon>
        <taxon>Crotonoideae</taxon>
        <taxon>Jatropheae</taxon>
        <taxon>Jatropha</taxon>
    </lineage>
</organism>
<dbReference type="EMBL" id="KK914677">
    <property type="protein sequence ID" value="KDP30503.1"/>
    <property type="molecule type" value="Genomic_DNA"/>
</dbReference>
<name>A0A067K628_JATCU</name>
<proteinExistence type="predicted"/>
<feature type="region of interest" description="Disordered" evidence="1">
    <location>
        <begin position="41"/>
        <end position="76"/>
    </location>
</feature>
<evidence type="ECO:0000313" key="3">
    <source>
        <dbReference type="Proteomes" id="UP000027138"/>
    </source>
</evidence>
<sequence>MQPSLIDEVAVITGNDGNQDLLNLIKPNEGPLTNWYAEEDHAVDKPPPESNLVPKSVIESCTKSESETESESSSFY</sequence>
<dbReference type="Proteomes" id="UP000027138">
    <property type="component" value="Unassembled WGS sequence"/>
</dbReference>
<keyword evidence="3" id="KW-1185">Reference proteome</keyword>
<accession>A0A067K628</accession>